<evidence type="ECO:0000313" key="1">
    <source>
        <dbReference type="EMBL" id="KZV26969.1"/>
    </source>
</evidence>
<keyword evidence="2" id="KW-1185">Reference proteome</keyword>
<evidence type="ECO:0000313" key="2">
    <source>
        <dbReference type="Proteomes" id="UP000250235"/>
    </source>
</evidence>
<reference evidence="1 2" key="1">
    <citation type="journal article" date="2015" name="Proc. Natl. Acad. Sci. U.S.A.">
        <title>The resurrection genome of Boea hygrometrica: A blueprint for survival of dehydration.</title>
        <authorList>
            <person name="Xiao L."/>
            <person name="Yang G."/>
            <person name="Zhang L."/>
            <person name="Yang X."/>
            <person name="Zhao S."/>
            <person name="Ji Z."/>
            <person name="Zhou Q."/>
            <person name="Hu M."/>
            <person name="Wang Y."/>
            <person name="Chen M."/>
            <person name="Xu Y."/>
            <person name="Jin H."/>
            <person name="Xiao X."/>
            <person name="Hu G."/>
            <person name="Bao F."/>
            <person name="Hu Y."/>
            <person name="Wan P."/>
            <person name="Li L."/>
            <person name="Deng X."/>
            <person name="Kuang T."/>
            <person name="Xiang C."/>
            <person name="Zhu J.K."/>
            <person name="Oliver M.J."/>
            <person name="He Y."/>
        </authorList>
    </citation>
    <scope>NUCLEOTIDE SEQUENCE [LARGE SCALE GENOMIC DNA]</scope>
    <source>
        <strain evidence="2">cv. XS01</strain>
    </source>
</reference>
<proteinExistence type="predicted"/>
<dbReference type="EMBL" id="KV010732">
    <property type="protein sequence ID" value="KZV26969.1"/>
    <property type="molecule type" value="Genomic_DNA"/>
</dbReference>
<gene>
    <name evidence="1" type="ORF">F511_39905</name>
</gene>
<dbReference type="AlphaFoldDB" id="A0A2Z7B5H9"/>
<name>A0A2Z7B5H9_9LAMI</name>
<organism evidence="1 2">
    <name type="scientific">Dorcoceras hygrometricum</name>
    <dbReference type="NCBI Taxonomy" id="472368"/>
    <lineage>
        <taxon>Eukaryota</taxon>
        <taxon>Viridiplantae</taxon>
        <taxon>Streptophyta</taxon>
        <taxon>Embryophyta</taxon>
        <taxon>Tracheophyta</taxon>
        <taxon>Spermatophyta</taxon>
        <taxon>Magnoliopsida</taxon>
        <taxon>eudicotyledons</taxon>
        <taxon>Gunneridae</taxon>
        <taxon>Pentapetalae</taxon>
        <taxon>asterids</taxon>
        <taxon>lamiids</taxon>
        <taxon>Lamiales</taxon>
        <taxon>Gesneriaceae</taxon>
        <taxon>Didymocarpoideae</taxon>
        <taxon>Trichosporeae</taxon>
        <taxon>Loxocarpinae</taxon>
        <taxon>Dorcoceras</taxon>
    </lineage>
</organism>
<protein>
    <submittedName>
        <fullName evidence="1">Cell wall surface anchor family protein (ISS)</fullName>
    </submittedName>
</protein>
<dbReference type="Proteomes" id="UP000250235">
    <property type="component" value="Unassembled WGS sequence"/>
</dbReference>
<sequence length="191" mass="22085">MISAVAQRQKINPVARLPVDWIAKERKTRRCITKIDSDATQRRVKSGQVAKKKESDQLLVWENSRRVDPVAGYRELQPVDKESSRKLQCTQSQATVFCMSSRRKTRHRKNQLLVAILAFCGILRNQSTSARIQTLAREFQQFLHEYRSVVELERKSAATQIPQRRNFSGDANSAATQIQQRCRLHRLHETS</sequence>
<accession>A0A2Z7B5H9</accession>